<sequence length="318" mass="35289">MSIFLSTMMEYIKALNLYVDWEKGKLYRKKEKGFLDNLLGIFGKTQEESDYEEVSSPELERKVKSYKLYELYILAKKAGKTEFKENLNGQEVAVKIEPQKVTVETPSVVMEYTPDKFVLKDKNSGQVQEKVPTLQEFYQMYKEIRKLLAAGNIEQYLSLKAREPQFKQAYLQNESIASGQSPSGGGFSWGSALLGLGGGLLLGYLLGSALGSAFAEEVQNAPELTPEEQSQIEEQVSTVPEEVVQEVEKTVAVEDVGSEGLPTEEFSDMDTPEGGDYFTQLDEEVLDGEKGLFAEADGFGGEEDLGGFDDMGGDDFEV</sequence>
<name>A0A9D1CF82_AQUAO</name>
<gene>
    <name evidence="2" type="ORF">EYH37_00650</name>
</gene>
<reference evidence="2" key="1">
    <citation type="journal article" date="2020" name="ISME J.">
        <title>Gammaproteobacteria mediating utilization of methyl-, sulfur- and petroleum organic compounds in deep ocean hydrothermal plumes.</title>
        <authorList>
            <person name="Zhou Z."/>
            <person name="Liu Y."/>
            <person name="Pan J."/>
            <person name="Cron B.R."/>
            <person name="Toner B.M."/>
            <person name="Anantharaman K."/>
            <person name="Breier J.A."/>
            <person name="Dick G.J."/>
            <person name="Li M."/>
        </authorList>
    </citation>
    <scope>NUCLEOTIDE SEQUENCE</scope>
    <source>
        <strain evidence="2">SZUA-1501</strain>
    </source>
</reference>
<dbReference type="Proteomes" id="UP000606463">
    <property type="component" value="Unassembled WGS sequence"/>
</dbReference>
<dbReference type="AlphaFoldDB" id="A0A9D1CF82"/>
<accession>A0A9D1CF82</accession>
<comment type="caution">
    <text evidence="2">The sequence shown here is derived from an EMBL/GenBank/DDBJ whole genome shotgun (WGS) entry which is preliminary data.</text>
</comment>
<proteinExistence type="predicted"/>
<evidence type="ECO:0000313" key="3">
    <source>
        <dbReference type="Proteomes" id="UP000606463"/>
    </source>
</evidence>
<protein>
    <submittedName>
        <fullName evidence="2">Uncharacterized protein</fullName>
    </submittedName>
</protein>
<evidence type="ECO:0000256" key="1">
    <source>
        <dbReference type="SAM" id="MobiDB-lite"/>
    </source>
</evidence>
<feature type="compositionally biased region" description="Acidic residues" evidence="1">
    <location>
        <begin position="300"/>
        <end position="318"/>
    </location>
</feature>
<organism evidence="2 3">
    <name type="scientific">Aquifex aeolicus</name>
    <dbReference type="NCBI Taxonomy" id="63363"/>
    <lineage>
        <taxon>Bacteria</taxon>
        <taxon>Pseudomonadati</taxon>
        <taxon>Aquificota</taxon>
        <taxon>Aquificia</taxon>
        <taxon>Aquificales</taxon>
        <taxon>Aquificaceae</taxon>
        <taxon>Aquifex</taxon>
    </lineage>
</organism>
<evidence type="ECO:0000313" key="2">
    <source>
        <dbReference type="EMBL" id="HIP97867.1"/>
    </source>
</evidence>
<feature type="region of interest" description="Disordered" evidence="1">
    <location>
        <begin position="295"/>
        <end position="318"/>
    </location>
</feature>
<dbReference type="EMBL" id="DQVE01000006">
    <property type="protein sequence ID" value="HIP97867.1"/>
    <property type="molecule type" value="Genomic_DNA"/>
</dbReference>